<organism evidence="2 3">
    <name type="scientific">Dreissena polymorpha</name>
    <name type="common">Zebra mussel</name>
    <name type="synonym">Mytilus polymorpha</name>
    <dbReference type="NCBI Taxonomy" id="45954"/>
    <lineage>
        <taxon>Eukaryota</taxon>
        <taxon>Metazoa</taxon>
        <taxon>Spiralia</taxon>
        <taxon>Lophotrochozoa</taxon>
        <taxon>Mollusca</taxon>
        <taxon>Bivalvia</taxon>
        <taxon>Autobranchia</taxon>
        <taxon>Heteroconchia</taxon>
        <taxon>Euheterodonta</taxon>
        <taxon>Imparidentia</taxon>
        <taxon>Neoheterodontei</taxon>
        <taxon>Myida</taxon>
        <taxon>Dreissenoidea</taxon>
        <taxon>Dreissenidae</taxon>
        <taxon>Dreissena</taxon>
    </lineage>
</organism>
<reference evidence="2" key="1">
    <citation type="journal article" date="2019" name="bioRxiv">
        <title>The Genome of the Zebra Mussel, Dreissena polymorpha: A Resource for Invasive Species Research.</title>
        <authorList>
            <person name="McCartney M.A."/>
            <person name="Auch B."/>
            <person name="Kono T."/>
            <person name="Mallez S."/>
            <person name="Zhang Y."/>
            <person name="Obille A."/>
            <person name="Becker A."/>
            <person name="Abrahante J.E."/>
            <person name="Garbe J."/>
            <person name="Badalamenti J.P."/>
            <person name="Herman A."/>
            <person name="Mangelson H."/>
            <person name="Liachko I."/>
            <person name="Sullivan S."/>
            <person name="Sone E.D."/>
            <person name="Koren S."/>
            <person name="Silverstein K.A.T."/>
            <person name="Beckman K.B."/>
            <person name="Gohl D.M."/>
        </authorList>
    </citation>
    <scope>NUCLEOTIDE SEQUENCE</scope>
    <source>
        <strain evidence="2">Duluth1</strain>
        <tissue evidence="2">Whole animal</tissue>
    </source>
</reference>
<dbReference type="Gene3D" id="1.10.443.10">
    <property type="entry name" value="Intergrase catalytic core"/>
    <property type="match status" value="1"/>
</dbReference>
<dbReference type="GO" id="GO:0015074">
    <property type="term" value="P:DNA integration"/>
    <property type="evidence" value="ECO:0007669"/>
    <property type="project" value="InterPro"/>
</dbReference>
<sequence length="170" mass="18561">MSASAGFTGRHVNHSGRKTLVTSLLNAGCAPTEVVQVTGHKNIMTLNSYHSLSIDRQHQMANMIHKNCSNSANKASSFKEPGPSGDHDDDMTDAEILQLSQGMDPVVEQTLNKINQYENVLDLQVVHSPGGSLSMHHLKNPGQLFSNCTFNGAVNVIFKNCYNHLRFVTA</sequence>
<dbReference type="InterPro" id="IPR013762">
    <property type="entry name" value="Integrase-like_cat_sf"/>
</dbReference>
<dbReference type="GO" id="GO:0003677">
    <property type="term" value="F:DNA binding"/>
    <property type="evidence" value="ECO:0007669"/>
    <property type="project" value="InterPro"/>
</dbReference>
<keyword evidence="3" id="KW-1185">Reference proteome</keyword>
<dbReference type="AlphaFoldDB" id="A0A9D4GVG4"/>
<name>A0A9D4GVG4_DREPO</name>
<evidence type="ECO:0000256" key="1">
    <source>
        <dbReference type="ARBA" id="ARBA00023172"/>
    </source>
</evidence>
<evidence type="ECO:0008006" key="4">
    <source>
        <dbReference type="Google" id="ProtNLM"/>
    </source>
</evidence>
<comment type="caution">
    <text evidence="2">The sequence shown here is derived from an EMBL/GenBank/DDBJ whole genome shotgun (WGS) entry which is preliminary data.</text>
</comment>
<evidence type="ECO:0000313" key="2">
    <source>
        <dbReference type="EMBL" id="KAH3822191.1"/>
    </source>
</evidence>
<proteinExistence type="predicted"/>
<gene>
    <name evidence="2" type="ORF">DPMN_123964</name>
</gene>
<reference evidence="2" key="2">
    <citation type="submission" date="2020-11" db="EMBL/GenBank/DDBJ databases">
        <authorList>
            <person name="McCartney M.A."/>
            <person name="Auch B."/>
            <person name="Kono T."/>
            <person name="Mallez S."/>
            <person name="Becker A."/>
            <person name="Gohl D.M."/>
            <person name="Silverstein K.A.T."/>
            <person name="Koren S."/>
            <person name="Bechman K.B."/>
            <person name="Herman A."/>
            <person name="Abrahante J.E."/>
            <person name="Garbe J."/>
        </authorList>
    </citation>
    <scope>NUCLEOTIDE SEQUENCE</scope>
    <source>
        <strain evidence="2">Duluth1</strain>
        <tissue evidence="2">Whole animal</tissue>
    </source>
</reference>
<dbReference type="SUPFAM" id="SSF56349">
    <property type="entry name" value="DNA breaking-rejoining enzymes"/>
    <property type="match status" value="1"/>
</dbReference>
<accession>A0A9D4GVG4</accession>
<dbReference type="Proteomes" id="UP000828390">
    <property type="component" value="Unassembled WGS sequence"/>
</dbReference>
<dbReference type="InterPro" id="IPR011010">
    <property type="entry name" value="DNA_brk_join_enz"/>
</dbReference>
<dbReference type="GO" id="GO:0006310">
    <property type="term" value="P:DNA recombination"/>
    <property type="evidence" value="ECO:0007669"/>
    <property type="project" value="UniProtKB-KW"/>
</dbReference>
<protein>
    <recommendedName>
        <fullName evidence="4">Tyr recombinase domain-containing protein</fullName>
    </recommendedName>
</protein>
<evidence type="ECO:0000313" key="3">
    <source>
        <dbReference type="Proteomes" id="UP000828390"/>
    </source>
</evidence>
<dbReference type="EMBL" id="JAIWYP010000005">
    <property type="protein sequence ID" value="KAH3822191.1"/>
    <property type="molecule type" value="Genomic_DNA"/>
</dbReference>
<keyword evidence="1" id="KW-0233">DNA recombination</keyword>